<sequence>MKICGLQKTTLLDFPGHVAATVFTGGCNFRCPFCHNSELLPGTVEAEYETGEVLDFLRKRKGILEGVCITGGEPTLQPDLEDFIRSVRELGLLVKLDTNGYKPDLLRDFCRKGLVDFVAMDIKAGRSHYAAAAGVDGMRLERIDESIRFLLEGSVPYEFRTTVVRGLHTEEDFREIGPWIQGCGNYYLQNFTESGQVLEPGVFSGFGKEELEGFAELVRPYVGQAALRGIDY</sequence>
<comment type="cofactor">
    <cofactor evidence="1">
        <name>[4Fe-4S] cluster</name>
        <dbReference type="ChEBI" id="CHEBI:49883"/>
    </cofactor>
</comment>
<keyword evidence="4" id="KW-0479">Metal-binding</keyword>
<dbReference type="SFLD" id="SFLDS00029">
    <property type="entry name" value="Radical_SAM"/>
    <property type="match status" value="1"/>
</dbReference>
<keyword evidence="3" id="KW-0949">S-adenosyl-L-methionine</keyword>
<evidence type="ECO:0000313" key="8">
    <source>
        <dbReference type="EMBL" id="RGX27899.1"/>
    </source>
</evidence>
<dbReference type="InterPro" id="IPR034457">
    <property type="entry name" value="Organic_radical-activating"/>
</dbReference>
<dbReference type="CDD" id="cd01335">
    <property type="entry name" value="Radical_SAM"/>
    <property type="match status" value="1"/>
</dbReference>
<dbReference type="AlphaFoldDB" id="A0A413FDF0"/>
<dbReference type="InterPro" id="IPR013785">
    <property type="entry name" value="Aldolase_TIM"/>
</dbReference>
<evidence type="ECO:0000259" key="7">
    <source>
        <dbReference type="PROSITE" id="PS51918"/>
    </source>
</evidence>
<evidence type="ECO:0000256" key="2">
    <source>
        <dbReference type="ARBA" id="ARBA00022485"/>
    </source>
</evidence>
<organism evidence="8 9">
    <name type="scientific">Enterocloster asparagiformis</name>
    <dbReference type="NCBI Taxonomy" id="333367"/>
    <lineage>
        <taxon>Bacteria</taxon>
        <taxon>Bacillati</taxon>
        <taxon>Bacillota</taxon>
        <taxon>Clostridia</taxon>
        <taxon>Lachnospirales</taxon>
        <taxon>Lachnospiraceae</taxon>
        <taxon>Enterocloster</taxon>
    </lineage>
</organism>
<dbReference type="Proteomes" id="UP000283880">
    <property type="component" value="Unassembled WGS sequence"/>
</dbReference>
<dbReference type="PANTHER" id="PTHR30352">
    <property type="entry name" value="PYRUVATE FORMATE-LYASE-ACTIVATING ENZYME"/>
    <property type="match status" value="1"/>
</dbReference>
<evidence type="ECO:0000256" key="6">
    <source>
        <dbReference type="ARBA" id="ARBA00023014"/>
    </source>
</evidence>
<keyword evidence="6" id="KW-0411">Iron-sulfur</keyword>
<dbReference type="OrthoDB" id="9782387at2"/>
<dbReference type="GO" id="GO:0003824">
    <property type="term" value="F:catalytic activity"/>
    <property type="evidence" value="ECO:0007669"/>
    <property type="project" value="InterPro"/>
</dbReference>
<name>A0A413FDF0_9FIRM</name>
<evidence type="ECO:0000256" key="4">
    <source>
        <dbReference type="ARBA" id="ARBA00022723"/>
    </source>
</evidence>
<dbReference type="PROSITE" id="PS51918">
    <property type="entry name" value="RADICAL_SAM"/>
    <property type="match status" value="1"/>
</dbReference>
<accession>A0A413FDF0</accession>
<dbReference type="GO" id="GO:0046872">
    <property type="term" value="F:metal ion binding"/>
    <property type="evidence" value="ECO:0007669"/>
    <property type="project" value="UniProtKB-KW"/>
</dbReference>
<proteinExistence type="predicted"/>
<evidence type="ECO:0000256" key="5">
    <source>
        <dbReference type="ARBA" id="ARBA00023004"/>
    </source>
</evidence>
<dbReference type="NCBIfam" id="TIGR02495">
    <property type="entry name" value="NrdG2"/>
    <property type="match status" value="1"/>
</dbReference>
<dbReference type="Gene3D" id="3.20.20.70">
    <property type="entry name" value="Aldolase class I"/>
    <property type="match status" value="1"/>
</dbReference>
<dbReference type="InterPro" id="IPR007197">
    <property type="entry name" value="rSAM"/>
</dbReference>
<gene>
    <name evidence="8" type="ORF">DWV29_16340</name>
</gene>
<evidence type="ECO:0000256" key="1">
    <source>
        <dbReference type="ARBA" id="ARBA00001966"/>
    </source>
</evidence>
<dbReference type="PANTHER" id="PTHR30352:SF5">
    <property type="entry name" value="PYRUVATE FORMATE-LYASE 1-ACTIVATING ENZYME"/>
    <property type="match status" value="1"/>
</dbReference>
<reference evidence="8 9" key="1">
    <citation type="submission" date="2018-08" db="EMBL/GenBank/DDBJ databases">
        <title>A genome reference for cultivated species of the human gut microbiota.</title>
        <authorList>
            <person name="Zou Y."/>
            <person name="Xue W."/>
            <person name="Luo G."/>
        </authorList>
    </citation>
    <scope>NUCLEOTIDE SEQUENCE [LARGE SCALE GENOMIC DNA]</scope>
    <source>
        <strain evidence="8 9">AF04-15</strain>
    </source>
</reference>
<feature type="domain" description="Radical SAM core" evidence="7">
    <location>
        <begin position="13"/>
        <end position="225"/>
    </location>
</feature>
<dbReference type="PROSITE" id="PS51257">
    <property type="entry name" value="PROKAR_LIPOPROTEIN"/>
    <property type="match status" value="1"/>
</dbReference>
<keyword evidence="2" id="KW-0004">4Fe-4S</keyword>
<keyword evidence="5" id="KW-0408">Iron</keyword>
<dbReference type="RefSeq" id="WP_007707955.1">
    <property type="nucleotide sequence ID" value="NZ_JAWYJI010000108.1"/>
</dbReference>
<evidence type="ECO:0000313" key="9">
    <source>
        <dbReference type="Proteomes" id="UP000283880"/>
    </source>
</evidence>
<dbReference type="Pfam" id="PF04055">
    <property type="entry name" value="Radical_SAM"/>
    <property type="match status" value="1"/>
</dbReference>
<dbReference type="SFLD" id="SFLDG01094">
    <property type="entry name" value="Uncharacterised_Radical_SAM_Su"/>
    <property type="match status" value="1"/>
</dbReference>
<protein>
    <submittedName>
        <fullName evidence="8">Anaerobic ribonucleoside-triphosphate reductase activating protein</fullName>
    </submittedName>
</protein>
<evidence type="ECO:0000256" key="3">
    <source>
        <dbReference type="ARBA" id="ARBA00022691"/>
    </source>
</evidence>
<dbReference type="EMBL" id="QSBM01000012">
    <property type="protein sequence ID" value="RGX27899.1"/>
    <property type="molecule type" value="Genomic_DNA"/>
</dbReference>
<dbReference type="SUPFAM" id="SSF102114">
    <property type="entry name" value="Radical SAM enzymes"/>
    <property type="match status" value="1"/>
</dbReference>
<comment type="caution">
    <text evidence="8">The sequence shown here is derived from an EMBL/GenBank/DDBJ whole genome shotgun (WGS) entry which is preliminary data.</text>
</comment>
<dbReference type="InterPro" id="IPR058240">
    <property type="entry name" value="rSAM_sf"/>
</dbReference>
<dbReference type="GO" id="GO:0051539">
    <property type="term" value="F:4 iron, 4 sulfur cluster binding"/>
    <property type="evidence" value="ECO:0007669"/>
    <property type="project" value="UniProtKB-KW"/>
</dbReference>
<dbReference type="InterPro" id="IPR012840">
    <property type="entry name" value="NrdG2"/>
</dbReference>